<feature type="domain" description="LA2681-like HEPN" evidence="1">
    <location>
        <begin position="298"/>
        <end position="502"/>
    </location>
</feature>
<organism evidence="2 3">
    <name type="scientific">Mesorhizobium metallidurans STM 2683</name>
    <dbReference type="NCBI Taxonomy" id="1297569"/>
    <lineage>
        <taxon>Bacteria</taxon>
        <taxon>Pseudomonadati</taxon>
        <taxon>Pseudomonadota</taxon>
        <taxon>Alphaproteobacteria</taxon>
        <taxon>Hyphomicrobiales</taxon>
        <taxon>Phyllobacteriaceae</taxon>
        <taxon>Mesorhizobium</taxon>
    </lineage>
</organism>
<accession>M5EXC5</accession>
<evidence type="ECO:0000259" key="1">
    <source>
        <dbReference type="Pfam" id="PF18733"/>
    </source>
</evidence>
<protein>
    <recommendedName>
        <fullName evidence="1">LA2681-like HEPN domain-containing protein</fullName>
    </recommendedName>
</protein>
<dbReference type="InterPro" id="IPR040826">
    <property type="entry name" value="HEPN_LA2681"/>
</dbReference>
<comment type="caution">
    <text evidence="2">The sequence shown here is derived from an EMBL/GenBank/DDBJ whole genome shotgun (WGS) entry which is preliminary data.</text>
</comment>
<dbReference type="Proteomes" id="UP000012062">
    <property type="component" value="Unassembled WGS sequence"/>
</dbReference>
<reference evidence="2 3" key="1">
    <citation type="submission" date="2013-02" db="EMBL/GenBank/DDBJ databases">
        <authorList>
            <person name="Genoscope - CEA"/>
        </authorList>
    </citation>
    <scope>NUCLEOTIDE SEQUENCE [LARGE SCALE GENOMIC DNA]</scope>
    <source>
        <strain evidence="2 3">STM 2683</strain>
    </source>
</reference>
<evidence type="ECO:0000313" key="3">
    <source>
        <dbReference type="Proteomes" id="UP000012062"/>
    </source>
</evidence>
<dbReference type="EMBL" id="CAUM01000147">
    <property type="protein sequence ID" value="CCV08640.1"/>
    <property type="molecule type" value="Genomic_DNA"/>
</dbReference>
<dbReference type="STRING" id="1297569.MESS2_770015"/>
<name>M5EXC5_9HYPH</name>
<evidence type="ECO:0000313" key="2">
    <source>
        <dbReference type="EMBL" id="CCV08640.1"/>
    </source>
</evidence>
<gene>
    <name evidence="2" type="ORF">MESS2_770015</name>
</gene>
<proteinExistence type="predicted"/>
<keyword evidence="3" id="KW-1185">Reference proteome</keyword>
<sequence length="533" mass="59744">MMKAMTTEPSFEQLNKRCERSIAKMSDAQAIVHIGELIDDALDGSFERGAKRALYLLGDLSNRELTNTDRALIEYFRANAWAALSHIANVRRSWSWEAPERQAELLALSRASNHPGFAGLDKVRRCQILTNHANLLHEVGRSIDAIAIWDAALKIIPNFAMASGNRGSGLKSYAGMVVDNRERAILALHAFDGLRSTAVEGAVYDSADPQPAIAHFANLATELAAAVNIDAVRAMQDLDRGDEGRSKTERAYRRWCLKHRLFLCPLNDIGPHLAAATDDLMLPALTEKFGERPDGHLPPPIVGFFSQMKQEYASARFMLFEGMSSTRVHFSDRAVALTDTLDYPLYSLASERVRTAFRTAYSLLDKVAFLVDRYWGLDKVPDRISFKNVWMVENKARLLPQFEKLDNLPLRGLFWLSKELFDDQLKQTTAADAGELHGIRNALEHTYLRVSEGWAKPFVINGTSNNGFGIAIGSDELEAKAVRVMQMARSALFYISFAIGVEERKKQLAKPGRLAGSMPLYDLDHRRKRRDSF</sequence>
<dbReference type="Pfam" id="PF18733">
    <property type="entry name" value="HEPN_LA2681"/>
    <property type="match status" value="1"/>
</dbReference>
<dbReference type="eggNOG" id="COG0305">
    <property type="taxonomic scope" value="Bacteria"/>
</dbReference>
<dbReference type="AlphaFoldDB" id="M5EXC5"/>